<dbReference type="Gene3D" id="3.40.50.1000">
    <property type="entry name" value="HAD superfamily/HAD-like"/>
    <property type="match status" value="1"/>
</dbReference>
<dbReference type="RefSeq" id="WP_406765924.1">
    <property type="nucleotide sequence ID" value="NZ_JBJHZY010000003.1"/>
</dbReference>
<dbReference type="GO" id="GO:0016787">
    <property type="term" value="F:hydrolase activity"/>
    <property type="evidence" value="ECO:0007669"/>
    <property type="project" value="UniProtKB-KW"/>
</dbReference>
<dbReference type="EMBL" id="JBJHZY010000003">
    <property type="protein sequence ID" value="MFL0269297.1"/>
    <property type="molecule type" value="Genomic_DNA"/>
</dbReference>
<dbReference type="PANTHER" id="PTHR18901">
    <property type="entry name" value="2-DEOXYGLUCOSE-6-PHOSPHATE PHOSPHATASE 2"/>
    <property type="match status" value="1"/>
</dbReference>
<dbReference type="SFLD" id="SFLDG01135">
    <property type="entry name" value="C1.5.6:_HAD__Beta-PGM__Phospha"/>
    <property type="match status" value="1"/>
</dbReference>
<keyword evidence="2" id="KW-1185">Reference proteome</keyword>
<gene>
    <name evidence="1" type="ORF">ACJDUH_14505</name>
</gene>
<dbReference type="SFLD" id="SFLDS00003">
    <property type="entry name" value="Haloacid_Dehalogenase"/>
    <property type="match status" value="1"/>
</dbReference>
<dbReference type="InterPro" id="IPR041492">
    <property type="entry name" value="HAD_2"/>
</dbReference>
<dbReference type="Proteomes" id="UP001623661">
    <property type="component" value="Unassembled WGS sequence"/>
</dbReference>
<dbReference type="InterPro" id="IPR023198">
    <property type="entry name" value="PGP-like_dom2"/>
</dbReference>
<dbReference type="SFLD" id="SFLDG01129">
    <property type="entry name" value="C1.5:_HAD__Beta-PGM__Phosphata"/>
    <property type="match status" value="1"/>
</dbReference>
<dbReference type="SUPFAM" id="SSF56784">
    <property type="entry name" value="HAD-like"/>
    <property type="match status" value="1"/>
</dbReference>
<keyword evidence="1" id="KW-0378">Hydrolase</keyword>
<proteinExistence type="predicted"/>
<reference evidence="1 2" key="1">
    <citation type="submission" date="2024-11" db="EMBL/GenBank/DDBJ databases">
        <authorList>
            <person name="Heng Y.C."/>
            <person name="Lim A.C.H."/>
            <person name="Lee J.K.Y."/>
            <person name="Kittelmann S."/>
        </authorList>
    </citation>
    <scope>NUCLEOTIDE SEQUENCE [LARGE SCALE GENOMIC DNA]</scope>
    <source>
        <strain evidence="1 2">WILCCON 0202</strain>
    </source>
</reference>
<sequence>MENQFQVELIIFDMDGLMFDTEKISYIGWKEAAIKYNYEIDEGLFQKTLGANLIRTKEIYLNFFGEKFPFEEIKNERVKIAEDIIKTKGIPIKRGLYELLNYLSQSNIKMAVATSTSRKRATDLLKLAKVDYIFDYILCGDEIINSKPNPEIFLKVANKFQCPPKKCLVLEDSEVGIIAASKAGMLPIMIPDMKKPIDDIQKLIFRKMDCLMDVKLFLEESSSNTSIA</sequence>
<accession>A0ABW8TZ56</accession>
<dbReference type="InterPro" id="IPR023214">
    <property type="entry name" value="HAD_sf"/>
</dbReference>
<dbReference type="NCBIfam" id="TIGR01509">
    <property type="entry name" value="HAD-SF-IA-v3"/>
    <property type="match status" value="1"/>
</dbReference>
<comment type="caution">
    <text evidence="1">The sequence shown here is derived from an EMBL/GenBank/DDBJ whole genome shotgun (WGS) entry which is preliminary data.</text>
</comment>
<dbReference type="Gene3D" id="1.10.150.240">
    <property type="entry name" value="Putative phosphatase, domain 2"/>
    <property type="match status" value="1"/>
</dbReference>
<protein>
    <submittedName>
        <fullName evidence="1">HAD family hydrolase</fullName>
    </submittedName>
</protein>
<dbReference type="InterPro" id="IPR006439">
    <property type="entry name" value="HAD-SF_hydro_IA"/>
</dbReference>
<dbReference type="PANTHER" id="PTHR18901:SF38">
    <property type="entry name" value="PSEUDOURIDINE-5'-PHOSPHATASE"/>
    <property type="match status" value="1"/>
</dbReference>
<dbReference type="InterPro" id="IPR036412">
    <property type="entry name" value="HAD-like_sf"/>
</dbReference>
<evidence type="ECO:0000313" key="2">
    <source>
        <dbReference type="Proteomes" id="UP001623661"/>
    </source>
</evidence>
<name>A0ABW8TZ56_9CLOT</name>
<dbReference type="Pfam" id="PF13419">
    <property type="entry name" value="HAD_2"/>
    <property type="match status" value="1"/>
</dbReference>
<evidence type="ECO:0000313" key="1">
    <source>
        <dbReference type="EMBL" id="MFL0269297.1"/>
    </source>
</evidence>
<dbReference type="CDD" id="cd07505">
    <property type="entry name" value="HAD_BPGM-like"/>
    <property type="match status" value="1"/>
</dbReference>
<dbReference type="NCBIfam" id="TIGR01549">
    <property type="entry name" value="HAD-SF-IA-v1"/>
    <property type="match status" value="1"/>
</dbReference>
<organism evidence="1 2">
    <name type="scientific">Candidatus Clostridium radicumherbarum</name>
    <dbReference type="NCBI Taxonomy" id="3381662"/>
    <lineage>
        <taxon>Bacteria</taxon>
        <taxon>Bacillati</taxon>
        <taxon>Bacillota</taxon>
        <taxon>Clostridia</taxon>
        <taxon>Eubacteriales</taxon>
        <taxon>Clostridiaceae</taxon>
        <taxon>Clostridium</taxon>
    </lineage>
</organism>